<dbReference type="EMBL" id="CP001614">
    <property type="protein sequence ID" value="ACR11722.1"/>
    <property type="molecule type" value="Genomic_DNA"/>
</dbReference>
<proteinExistence type="predicted"/>
<dbReference type="STRING" id="377629.TERTU_1033"/>
<organism evidence="1 2">
    <name type="scientific">Teredinibacter turnerae (strain ATCC 39867 / T7901)</name>
    <dbReference type="NCBI Taxonomy" id="377629"/>
    <lineage>
        <taxon>Bacteria</taxon>
        <taxon>Pseudomonadati</taxon>
        <taxon>Pseudomonadota</taxon>
        <taxon>Gammaproteobacteria</taxon>
        <taxon>Cellvibrionales</taxon>
        <taxon>Cellvibrionaceae</taxon>
        <taxon>Teredinibacter</taxon>
    </lineage>
</organism>
<reference evidence="1 2" key="1">
    <citation type="journal article" date="2009" name="PLoS ONE">
        <title>The complete genome of Teredinibacter turnerae T7901: an intracellular endosymbiont of marine wood-boring bivalves (shipworms).</title>
        <authorList>
            <person name="Yang J.C."/>
            <person name="Madupu R."/>
            <person name="Durkin A.S."/>
            <person name="Ekborg N.A."/>
            <person name="Pedamallu C.S."/>
            <person name="Hostetler J.B."/>
            <person name="Radune D."/>
            <person name="Toms B.S."/>
            <person name="Henrissat B."/>
            <person name="Coutinho P.M."/>
            <person name="Schwarz S."/>
            <person name="Field L."/>
            <person name="Trindade-Silva A.E."/>
            <person name="Soares C.A.G."/>
            <person name="Elshahawi S."/>
            <person name="Hanora A."/>
            <person name="Schmidt E.W."/>
            <person name="Haygood M.G."/>
            <person name="Posfai J."/>
            <person name="Benner J."/>
            <person name="Madinger C."/>
            <person name="Nove J."/>
            <person name="Anton B."/>
            <person name="Chaudhary K."/>
            <person name="Foster J."/>
            <person name="Holman A."/>
            <person name="Kumar S."/>
            <person name="Lessard P.A."/>
            <person name="Luyten Y.A."/>
            <person name="Slatko B."/>
            <person name="Wood N."/>
            <person name="Wu B."/>
            <person name="Teplitski M."/>
            <person name="Mougous J.D."/>
            <person name="Ward N."/>
            <person name="Eisen J.A."/>
            <person name="Badger J.H."/>
            <person name="Distel D.L."/>
        </authorList>
    </citation>
    <scope>NUCLEOTIDE SEQUENCE [LARGE SCALE GENOMIC DNA]</scope>
    <source>
        <strain evidence="2">ATCC 39867 / T7901</strain>
    </source>
</reference>
<dbReference type="OrthoDB" id="9867072at2"/>
<dbReference type="Proteomes" id="UP000009080">
    <property type="component" value="Chromosome"/>
</dbReference>
<name>C5BQW6_TERTT</name>
<gene>
    <name evidence="1" type="ordered locus">TERTU_1033</name>
</gene>
<dbReference type="KEGG" id="ttu:TERTU_1033"/>
<dbReference type="HOGENOM" id="CLU_2774533_0_0_6"/>
<accession>C5BQW6</accession>
<keyword evidence="2" id="KW-1185">Reference proteome</keyword>
<sequence length="69" mass="7779">MAGGIVFDDVIRAEEISEYQKGVYHTDEDGAGINGFGGYNWCRHGDYLQDFLLFLWSVAGWYANAKARL</sequence>
<dbReference type="AlphaFoldDB" id="C5BQW6"/>
<protein>
    <submittedName>
        <fullName evidence="1">Uncharacterized protein</fullName>
    </submittedName>
</protein>
<evidence type="ECO:0000313" key="1">
    <source>
        <dbReference type="EMBL" id="ACR11722.1"/>
    </source>
</evidence>
<evidence type="ECO:0000313" key="2">
    <source>
        <dbReference type="Proteomes" id="UP000009080"/>
    </source>
</evidence>